<evidence type="ECO:0000313" key="2">
    <source>
        <dbReference type="EMBL" id="OON17522.1"/>
    </source>
</evidence>
<accession>A0A1S8WSQ8</accession>
<sequence>MFTRFMREMVEVRKYVRRTRDSLLFIQDSNEYETPEDEERCLNPATSTRASDGESYTQTETSKDFDFQETHLQCPKCPK</sequence>
<reference evidence="2 3" key="1">
    <citation type="submission" date="2015-03" db="EMBL/GenBank/DDBJ databases">
        <title>Draft genome of the nematode, Opisthorchis viverrini.</title>
        <authorList>
            <person name="Mitreva M."/>
        </authorList>
    </citation>
    <scope>NUCLEOTIDE SEQUENCE [LARGE SCALE GENOMIC DNA]</scope>
    <source>
        <strain evidence="2">Khon Kaen</strain>
    </source>
</reference>
<dbReference type="AlphaFoldDB" id="A0A1S8WSQ8"/>
<dbReference type="EMBL" id="KV895240">
    <property type="protein sequence ID" value="OON17522.1"/>
    <property type="molecule type" value="Genomic_DNA"/>
</dbReference>
<feature type="non-terminal residue" evidence="2">
    <location>
        <position position="79"/>
    </location>
</feature>
<evidence type="ECO:0000313" key="3">
    <source>
        <dbReference type="Proteomes" id="UP000243686"/>
    </source>
</evidence>
<organism evidence="2 3">
    <name type="scientific">Opisthorchis viverrini</name>
    <name type="common">Southeast Asian liver fluke</name>
    <dbReference type="NCBI Taxonomy" id="6198"/>
    <lineage>
        <taxon>Eukaryota</taxon>
        <taxon>Metazoa</taxon>
        <taxon>Spiralia</taxon>
        <taxon>Lophotrochozoa</taxon>
        <taxon>Platyhelminthes</taxon>
        <taxon>Trematoda</taxon>
        <taxon>Digenea</taxon>
        <taxon>Opisthorchiida</taxon>
        <taxon>Opisthorchiata</taxon>
        <taxon>Opisthorchiidae</taxon>
        <taxon>Opisthorchis</taxon>
    </lineage>
</organism>
<feature type="region of interest" description="Disordered" evidence="1">
    <location>
        <begin position="30"/>
        <end position="64"/>
    </location>
</feature>
<name>A0A1S8WSQ8_OPIVI</name>
<dbReference type="Proteomes" id="UP000243686">
    <property type="component" value="Unassembled WGS sequence"/>
</dbReference>
<keyword evidence="3" id="KW-1185">Reference proteome</keyword>
<protein>
    <submittedName>
        <fullName evidence="2">Uncharacterized protein</fullName>
    </submittedName>
</protein>
<gene>
    <name evidence="2" type="ORF">X801_06639</name>
</gene>
<evidence type="ECO:0000256" key="1">
    <source>
        <dbReference type="SAM" id="MobiDB-lite"/>
    </source>
</evidence>
<feature type="compositionally biased region" description="Polar residues" evidence="1">
    <location>
        <begin position="44"/>
        <end position="60"/>
    </location>
</feature>
<proteinExistence type="predicted"/>
<feature type="compositionally biased region" description="Acidic residues" evidence="1">
    <location>
        <begin position="30"/>
        <end position="39"/>
    </location>
</feature>